<feature type="compositionally biased region" description="Polar residues" evidence="1">
    <location>
        <begin position="207"/>
        <end position="234"/>
    </location>
</feature>
<dbReference type="eggNOG" id="ENOG5030P5J">
    <property type="taxonomic scope" value="Bacteria"/>
</dbReference>
<evidence type="ECO:0000313" key="2">
    <source>
        <dbReference type="EMBL" id="AEH45569.1"/>
    </source>
</evidence>
<keyword evidence="3" id="KW-1185">Reference proteome</keyword>
<dbReference type="EMBL" id="CP002683">
    <property type="protein sequence ID" value="AEH45569.1"/>
    <property type="molecule type" value="Genomic_DNA"/>
</dbReference>
<dbReference type="KEGG" id="tid:Thein_1711"/>
<evidence type="ECO:0000313" key="3">
    <source>
        <dbReference type="Proteomes" id="UP000006793"/>
    </source>
</evidence>
<organism evidence="2 3">
    <name type="scientific">Thermodesulfatator indicus (strain DSM 15286 / JCM 11887 / CIR29812)</name>
    <dbReference type="NCBI Taxonomy" id="667014"/>
    <lineage>
        <taxon>Bacteria</taxon>
        <taxon>Pseudomonadati</taxon>
        <taxon>Thermodesulfobacteriota</taxon>
        <taxon>Thermodesulfobacteria</taxon>
        <taxon>Thermodesulfobacteriales</taxon>
        <taxon>Thermodesulfatatoraceae</taxon>
        <taxon>Thermodesulfatator</taxon>
    </lineage>
</organism>
<dbReference type="AlphaFoldDB" id="F8ABA7"/>
<reference evidence="3" key="1">
    <citation type="submission" date="2011-04" db="EMBL/GenBank/DDBJ databases">
        <title>The complete genome of Thermodesulfatator indicus DSM 15286.</title>
        <authorList>
            <person name="Lucas S."/>
            <person name="Copeland A."/>
            <person name="Lapidus A."/>
            <person name="Bruce D."/>
            <person name="Goodwin L."/>
            <person name="Pitluck S."/>
            <person name="Peters L."/>
            <person name="Kyrpides N."/>
            <person name="Mavromatis K."/>
            <person name="Pagani I."/>
            <person name="Ivanova N."/>
            <person name="Saunders L."/>
            <person name="Detter J.C."/>
            <person name="Tapia R."/>
            <person name="Han C."/>
            <person name="Land M."/>
            <person name="Hauser L."/>
            <person name="Markowitz V."/>
            <person name="Cheng J.-F."/>
            <person name="Hugenholtz P."/>
            <person name="Woyke T."/>
            <person name="Wu D."/>
            <person name="Spring S."/>
            <person name="Schroeder M."/>
            <person name="Brambilla E."/>
            <person name="Klenk H.-P."/>
            <person name="Eisen J.A."/>
        </authorList>
    </citation>
    <scope>NUCLEOTIDE SEQUENCE [LARGE SCALE GENOMIC DNA]</scope>
    <source>
        <strain evidence="3">DSM 15286 / JCM 11887 / CIR29812</strain>
    </source>
</reference>
<protein>
    <submittedName>
        <fullName evidence="2">Uncharacterized protein</fullName>
    </submittedName>
</protein>
<dbReference type="PaxDb" id="667014-Thein_1711"/>
<accession>F8ABA7</accession>
<dbReference type="Proteomes" id="UP000006793">
    <property type="component" value="Chromosome"/>
</dbReference>
<evidence type="ECO:0000256" key="1">
    <source>
        <dbReference type="SAM" id="MobiDB-lite"/>
    </source>
</evidence>
<reference evidence="2 3" key="2">
    <citation type="journal article" date="2012" name="Stand. Genomic Sci.">
        <title>Complete genome sequence of the thermophilic sulfate-reducing ocean bacterium Thermodesulfatator indicus type strain (CIR29812(T)).</title>
        <authorList>
            <person name="Anderson I."/>
            <person name="Saunders E."/>
            <person name="Lapidus A."/>
            <person name="Nolan M."/>
            <person name="Lucas S."/>
            <person name="Tice H."/>
            <person name="Del Rio T.G."/>
            <person name="Cheng J.F."/>
            <person name="Han C."/>
            <person name="Tapia R."/>
            <person name="Goodwin L.A."/>
            <person name="Pitluck S."/>
            <person name="Liolios K."/>
            <person name="Mavromatis K."/>
            <person name="Pagani I."/>
            <person name="Ivanova N."/>
            <person name="Mikhailova N."/>
            <person name="Pati A."/>
            <person name="Chen A."/>
            <person name="Palaniappan K."/>
            <person name="Land M."/>
            <person name="Hauser L."/>
            <person name="Jeffries C.D."/>
            <person name="Chang Y.J."/>
            <person name="Brambilla E.M."/>
            <person name="Rohde M."/>
            <person name="Spring S."/>
            <person name="Goker M."/>
            <person name="Detter J.C."/>
            <person name="Woyke T."/>
            <person name="Bristow J."/>
            <person name="Eisen J.A."/>
            <person name="Markowitz V."/>
            <person name="Hugenholtz P."/>
            <person name="Kyrpides N.C."/>
            <person name="Klenk H.P."/>
        </authorList>
    </citation>
    <scope>NUCLEOTIDE SEQUENCE [LARGE SCALE GENOMIC DNA]</scope>
    <source>
        <strain evidence="3">DSM 15286 / JCM 11887 / CIR29812</strain>
    </source>
</reference>
<sequence>MNGLINSTPTPVRENFSFGEPIKNQTQVKNQVEAQVQVKNQVRPQEQIQEQVRSQIKSQVGIEYPEKVNFYNAEGKLPQEDVPVLSLGRLKGLVHQVWKDLANGDVHAVLKKFNSFLEGLWKPGGLKITSADEFSLNFELDYQGVTRFRGQVVQVDFHLELNIEQVPSETLSADDNSSLEPTETTPVSEIEAPAEEATDNKIDSDELSATQTTQAPEETISPKNSTQTEKQGSQLRLLSPQVVDTGRFQIVRQNSFGLEIFDKTKQFRFRVQSEYSFEVKNQFHRVTIHLLDNTLINWEGPENIQIQKGNQAVKLFAEN</sequence>
<dbReference type="InParanoid" id="F8ABA7"/>
<gene>
    <name evidence="2" type="ordered locus">Thein_1711</name>
</gene>
<dbReference type="RefSeq" id="WP_013908310.1">
    <property type="nucleotide sequence ID" value="NC_015681.1"/>
</dbReference>
<dbReference type="HOGENOM" id="CLU_871346_0_0_0"/>
<feature type="region of interest" description="Disordered" evidence="1">
    <location>
        <begin position="168"/>
        <end position="234"/>
    </location>
</feature>
<proteinExistence type="predicted"/>
<name>F8ABA7_THEID</name>
<feature type="compositionally biased region" description="Polar residues" evidence="1">
    <location>
        <begin position="168"/>
        <end position="187"/>
    </location>
</feature>